<proteinExistence type="predicted"/>
<evidence type="ECO:0000259" key="1">
    <source>
        <dbReference type="PROSITE" id="PS50181"/>
    </source>
</evidence>
<evidence type="ECO:0000313" key="3">
    <source>
        <dbReference type="Proteomes" id="UP000008281"/>
    </source>
</evidence>
<gene>
    <name evidence="2" type="ORF">CRE_19078</name>
</gene>
<accession>E3LJN5</accession>
<keyword evidence="3" id="KW-1185">Reference proteome</keyword>
<sequence>MCFWNIGTPTPSYPCTLCIIKSIVFPPKKKKPFPLIYLPTVALHNVIKMMNPHELAKLSMCSYRLELHLRTFKRKIERLRIHFSPNGYILELFDANDRQFVVDFGDEHIVEPMDTVTKMKQFSGSYKIEYDTSLFLFQPFPLSWFFEVSNLLLSLYTSPSIEWVFYMDQLEIETVRQFLDTILSGRCEMLTFYGIEISCEFLTELMDKIPLDKRIIIDAHIPSDFRHPNALKFFGSQYKNGRWITLDDLKSVRNVHYVYLNSTIFNCNDINQFLHYWTNCDENMFEDMELQLDDSVEIDVDVLKNELITLQIVDETVETCFYLKVKNHHNRRFVLCCLQICKSKKAKFTVQQADDQQANIFEILELLEKKKNLEEKNKDSEVSEKSRRKISMEIEEFMCLIIKKNKNRYNFEF</sequence>
<protein>
    <recommendedName>
        <fullName evidence="1">F-box domain-containing protein</fullName>
    </recommendedName>
</protein>
<dbReference type="PANTHER" id="PTHR21503:SF8">
    <property type="entry name" value="F-BOX ASSOCIATED DOMAIN-CONTAINING PROTEIN-RELATED"/>
    <property type="match status" value="1"/>
</dbReference>
<dbReference type="HOGENOM" id="CLU_044397_1_1_1"/>
<dbReference type="EMBL" id="DS268410">
    <property type="protein sequence ID" value="EFP00098.1"/>
    <property type="molecule type" value="Genomic_DNA"/>
</dbReference>
<dbReference type="Proteomes" id="UP000008281">
    <property type="component" value="Unassembled WGS sequence"/>
</dbReference>
<dbReference type="InterPro" id="IPR012885">
    <property type="entry name" value="F-box_Sdz-33"/>
</dbReference>
<reference evidence="2" key="1">
    <citation type="submission" date="2007-07" db="EMBL/GenBank/DDBJ databases">
        <title>PCAP assembly of the Caenorhabditis remanei genome.</title>
        <authorList>
            <consortium name="The Caenorhabditis remanei Sequencing Consortium"/>
            <person name="Wilson R.K."/>
        </authorList>
    </citation>
    <scope>NUCLEOTIDE SEQUENCE [LARGE SCALE GENOMIC DNA]</scope>
    <source>
        <strain evidence="2">PB4641</strain>
    </source>
</reference>
<dbReference type="PROSITE" id="PS50181">
    <property type="entry name" value="FBOX"/>
    <property type="match status" value="1"/>
</dbReference>
<dbReference type="InParanoid" id="E3LJN5"/>
<dbReference type="AlphaFoldDB" id="E3LJN5"/>
<name>E3LJN5_CAERE</name>
<dbReference type="InterPro" id="IPR001810">
    <property type="entry name" value="F-box_dom"/>
</dbReference>
<organism evidence="3">
    <name type="scientific">Caenorhabditis remanei</name>
    <name type="common">Caenorhabditis vulgaris</name>
    <dbReference type="NCBI Taxonomy" id="31234"/>
    <lineage>
        <taxon>Eukaryota</taxon>
        <taxon>Metazoa</taxon>
        <taxon>Ecdysozoa</taxon>
        <taxon>Nematoda</taxon>
        <taxon>Chromadorea</taxon>
        <taxon>Rhabditida</taxon>
        <taxon>Rhabditina</taxon>
        <taxon>Rhabditomorpha</taxon>
        <taxon>Rhabditoidea</taxon>
        <taxon>Rhabditidae</taxon>
        <taxon>Peloderinae</taxon>
        <taxon>Caenorhabditis</taxon>
    </lineage>
</organism>
<feature type="domain" description="F-box" evidence="1">
    <location>
        <begin position="32"/>
        <end position="79"/>
    </location>
</feature>
<dbReference type="Pfam" id="PF07735">
    <property type="entry name" value="FBA_2"/>
    <property type="match status" value="1"/>
</dbReference>
<evidence type="ECO:0000313" key="2">
    <source>
        <dbReference type="EMBL" id="EFP00098.1"/>
    </source>
</evidence>
<dbReference type="PANTHER" id="PTHR21503">
    <property type="entry name" value="F-BOX-CONTAINING HYPOTHETICAL PROTEIN C.ELEGANS"/>
    <property type="match status" value="1"/>
</dbReference>